<dbReference type="AlphaFoldDB" id="A0A077AT87"/>
<name>A0A077AT87_9PROT</name>
<dbReference type="OrthoDB" id="9789368at2"/>
<dbReference type="STRING" id="91604.ID47_00710"/>
<organism evidence="1 2">
    <name type="scientific">Candidatus Odyssella acanthamoebae</name>
    <dbReference type="NCBI Taxonomy" id="91604"/>
    <lineage>
        <taxon>Bacteria</taxon>
        <taxon>Pseudomonadati</taxon>
        <taxon>Pseudomonadota</taxon>
        <taxon>Alphaproteobacteria</taxon>
        <taxon>Holosporales</taxon>
        <taxon>Candidatus Paracaedibacteraceae</taxon>
        <taxon>Candidatus Odyssella</taxon>
    </lineage>
</organism>
<sequence length="89" mass="10169">MMDDYKIQVEANQISLEGTQEELTGGSKILLDVLKLIETQRAVAHAQRKYYLTVYQLLFLMGDLTARSQQLKVDYADPADHNNAIQNRL</sequence>
<proteinExistence type="predicted"/>
<accession>A0A077AT87</accession>
<dbReference type="RefSeq" id="WP_038462814.1">
    <property type="nucleotide sequence ID" value="NZ_CP008941.1"/>
</dbReference>
<dbReference type="KEGG" id="paca:ID47_00710"/>
<dbReference type="Proteomes" id="UP000028926">
    <property type="component" value="Chromosome"/>
</dbReference>
<protein>
    <submittedName>
        <fullName evidence="1">Uncharacterized protein</fullName>
    </submittedName>
</protein>
<evidence type="ECO:0000313" key="2">
    <source>
        <dbReference type="Proteomes" id="UP000028926"/>
    </source>
</evidence>
<dbReference type="HOGENOM" id="CLU_2449151_0_0_5"/>
<evidence type="ECO:0000313" key="1">
    <source>
        <dbReference type="EMBL" id="AIK95596.1"/>
    </source>
</evidence>
<dbReference type="SUPFAM" id="SSF56954">
    <property type="entry name" value="Outer membrane efflux proteins (OEP)"/>
    <property type="match status" value="1"/>
</dbReference>
<dbReference type="EMBL" id="CP008941">
    <property type="protein sequence ID" value="AIK95596.1"/>
    <property type="molecule type" value="Genomic_DNA"/>
</dbReference>
<reference evidence="1 2" key="1">
    <citation type="submission" date="2014-07" db="EMBL/GenBank/DDBJ databases">
        <title>Comparative genomic insights into amoeba endosymbionts belonging to the families of Holosporaceae and Candidatus Midichloriaceae within Rickettsiales.</title>
        <authorList>
            <person name="Wang Z."/>
            <person name="Wu M."/>
        </authorList>
    </citation>
    <scope>NUCLEOTIDE SEQUENCE [LARGE SCALE GENOMIC DNA]</scope>
    <source>
        <strain evidence="1">PRA3</strain>
    </source>
</reference>
<keyword evidence="2" id="KW-1185">Reference proteome</keyword>
<gene>
    <name evidence="1" type="ORF">ID47_00710</name>
</gene>